<dbReference type="OrthoDB" id="1920326at2759"/>
<evidence type="ECO:0000313" key="3">
    <source>
        <dbReference type="EMBL" id="KAA8913513.1"/>
    </source>
</evidence>
<dbReference type="EMBL" id="VXIS01000014">
    <property type="protein sequence ID" value="KAA8913513.1"/>
    <property type="molecule type" value="Genomic_DNA"/>
</dbReference>
<dbReference type="InterPro" id="IPR036397">
    <property type="entry name" value="RNaseH_sf"/>
</dbReference>
<dbReference type="PANTHER" id="PTHR47765:SF2">
    <property type="entry name" value="EXONUCLEASE MUT-7 HOMOLOG"/>
    <property type="match status" value="1"/>
</dbReference>
<name>A0A5J5F963_9PEZI</name>
<feature type="domain" description="3'-5' exonuclease" evidence="2">
    <location>
        <begin position="36"/>
        <end position="237"/>
    </location>
</feature>
<gene>
    <name evidence="3" type="ORF">FN846DRAFT_771967</name>
</gene>
<dbReference type="Pfam" id="PF01612">
    <property type="entry name" value="DNA_pol_A_exo1"/>
    <property type="match status" value="1"/>
</dbReference>
<dbReference type="GO" id="GO:0003676">
    <property type="term" value="F:nucleic acid binding"/>
    <property type="evidence" value="ECO:0007669"/>
    <property type="project" value="InterPro"/>
</dbReference>
<dbReference type="InterPro" id="IPR002562">
    <property type="entry name" value="3'-5'_exonuclease_dom"/>
</dbReference>
<evidence type="ECO:0000256" key="1">
    <source>
        <dbReference type="SAM" id="MobiDB-lite"/>
    </source>
</evidence>
<dbReference type="InterPro" id="IPR052408">
    <property type="entry name" value="Exonuclease_MUT-7-like"/>
</dbReference>
<organism evidence="3 4">
    <name type="scientific">Sphaerosporella brunnea</name>
    <dbReference type="NCBI Taxonomy" id="1250544"/>
    <lineage>
        <taxon>Eukaryota</taxon>
        <taxon>Fungi</taxon>
        <taxon>Dikarya</taxon>
        <taxon>Ascomycota</taxon>
        <taxon>Pezizomycotina</taxon>
        <taxon>Pezizomycetes</taxon>
        <taxon>Pezizales</taxon>
        <taxon>Pyronemataceae</taxon>
        <taxon>Sphaerosporella</taxon>
    </lineage>
</organism>
<dbReference type="PANTHER" id="PTHR47765">
    <property type="entry name" value="3'-5' EXONUCLEASE DOMAIN-CONTAINING PROTEIN"/>
    <property type="match status" value="1"/>
</dbReference>
<dbReference type="CDD" id="cd06141">
    <property type="entry name" value="WRN_exo"/>
    <property type="match status" value="1"/>
</dbReference>
<dbReference type="Gene3D" id="3.30.420.10">
    <property type="entry name" value="Ribonuclease H-like superfamily/Ribonuclease H"/>
    <property type="match status" value="1"/>
</dbReference>
<dbReference type="GO" id="GO:0006139">
    <property type="term" value="P:nucleobase-containing compound metabolic process"/>
    <property type="evidence" value="ECO:0007669"/>
    <property type="project" value="InterPro"/>
</dbReference>
<evidence type="ECO:0000259" key="2">
    <source>
        <dbReference type="SMART" id="SM00474"/>
    </source>
</evidence>
<feature type="compositionally biased region" description="Polar residues" evidence="1">
    <location>
        <begin position="296"/>
        <end position="309"/>
    </location>
</feature>
<comment type="caution">
    <text evidence="3">The sequence shown here is derived from an EMBL/GenBank/DDBJ whole genome shotgun (WGS) entry which is preliminary data.</text>
</comment>
<dbReference type="Proteomes" id="UP000326924">
    <property type="component" value="Unassembled WGS sequence"/>
</dbReference>
<sequence>MPERILKIKQALPDSNVNKLWSHTYYTNPEGKGVDVHYCKTIEDCERVIPLFMDDKVVGFDMEWVFPERSATSIRQNVALIQIANESNIALIHVAQMGFNNWGKPLDPDMAIEDVLNLISPTLWKLIESPHIAKVGVNVLGDHRRLRNFLGVRPQGVFELSDLHNLVHATENGISKIPKRLVSLAKQTQLNLGLPLDKGLVRSSDWSRPMTPAQLKYAASDAYVGIRIFDALEVRRQALVPRPPRPALRDIDGPDDLFGAAAEAAEAAGKITATTSTTTTTTITTTGTNATASAEDSGQSSEEAAQSTATLTDEFSAQINMAGEWMTTYTSKFTDGPGPSLSKPQIRAYALWHHGVLDIGDIARIWRDPPLKESTVATYVLEAVMIGRLPCDVQRLKSAHGLISAQLKDRYRGLLARLA</sequence>
<proteinExistence type="predicted"/>
<dbReference type="SMART" id="SM00474">
    <property type="entry name" value="35EXOc"/>
    <property type="match status" value="1"/>
</dbReference>
<feature type="compositionally biased region" description="Low complexity" evidence="1">
    <location>
        <begin position="282"/>
        <end position="294"/>
    </location>
</feature>
<dbReference type="InParanoid" id="A0A5J5F963"/>
<accession>A0A5J5F963</accession>
<dbReference type="SUPFAM" id="SSF53098">
    <property type="entry name" value="Ribonuclease H-like"/>
    <property type="match status" value="1"/>
</dbReference>
<feature type="region of interest" description="Disordered" evidence="1">
    <location>
        <begin position="282"/>
        <end position="309"/>
    </location>
</feature>
<dbReference type="AlphaFoldDB" id="A0A5J5F963"/>
<protein>
    <submittedName>
        <fullName evidence="3">Ribonuclease H-like domain-containing protein</fullName>
    </submittedName>
</protein>
<keyword evidence="4" id="KW-1185">Reference proteome</keyword>
<evidence type="ECO:0000313" key="4">
    <source>
        <dbReference type="Proteomes" id="UP000326924"/>
    </source>
</evidence>
<dbReference type="GO" id="GO:0008408">
    <property type="term" value="F:3'-5' exonuclease activity"/>
    <property type="evidence" value="ECO:0007669"/>
    <property type="project" value="InterPro"/>
</dbReference>
<reference evidence="3 4" key="1">
    <citation type="submission" date="2019-09" db="EMBL/GenBank/DDBJ databases">
        <title>Draft genome of the ectomycorrhizal ascomycete Sphaerosporella brunnea.</title>
        <authorList>
            <consortium name="DOE Joint Genome Institute"/>
            <person name="Benucci G.M."/>
            <person name="Marozzi G."/>
            <person name="Antonielli L."/>
            <person name="Sanchez S."/>
            <person name="Marco P."/>
            <person name="Wang X."/>
            <person name="Falini L.B."/>
            <person name="Barry K."/>
            <person name="Haridas S."/>
            <person name="Lipzen A."/>
            <person name="Labutti K."/>
            <person name="Grigoriev I.V."/>
            <person name="Murat C."/>
            <person name="Martin F."/>
            <person name="Albertini E."/>
            <person name="Donnini D."/>
            <person name="Bonito G."/>
        </authorList>
    </citation>
    <scope>NUCLEOTIDE SEQUENCE [LARGE SCALE GENOMIC DNA]</scope>
    <source>
        <strain evidence="3 4">Sb_GMNB300</strain>
    </source>
</reference>
<dbReference type="InterPro" id="IPR012337">
    <property type="entry name" value="RNaseH-like_sf"/>
</dbReference>